<dbReference type="AlphaFoldDB" id="A0A7J6LZP2"/>
<organism evidence="2 3">
    <name type="scientific">Perkinsus chesapeaki</name>
    <name type="common">Clam parasite</name>
    <name type="synonym">Perkinsus andrewsi</name>
    <dbReference type="NCBI Taxonomy" id="330153"/>
    <lineage>
        <taxon>Eukaryota</taxon>
        <taxon>Sar</taxon>
        <taxon>Alveolata</taxon>
        <taxon>Perkinsozoa</taxon>
        <taxon>Perkinsea</taxon>
        <taxon>Perkinsida</taxon>
        <taxon>Perkinsidae</taxon>
        <taxon>Perkinsus</taxon>
    </lineage>
</organism>
<evidence type="ECO:0000256" key="1">
    <source>
        <dbReference type="SAM" id="MobiDB-lite"/>
    </source>
</evidence>
<evidence type="ECO:0000313" key="2">
    <source>
        <dbReference type="EMBL" id="KAF4664749.1"/>
    </source>
</evidence>
<evidence type="ECO:0000313" key="3">
    <source>
        <dbReference type="Proteomes" id="UP000591131"/>
    </source>
</evidence>
<dbReference type="EMBL" id="JAAPAO010000280">
    <property type="protein sequence ID" value="KAF4664749.1"/>
    <property type="molecule type" value="Genomic_DNA"/>
</dbReference>
<proteinExistence type="predicted"/>
<feature type="compositionally biased region" description="Basic residues" evidence="1">
    <location>
        <begin position="345"/>
        <end position="358"/>
    </location>
</feature>
<comment type="caution">
    <text evidence="2">The sequence shown here is derived from an EMBL/GenBank/DDBJ whole genome shotgun (WGS) entry which is preliminary data.</text>
</comment>
<accession>A0A7J6LZP2</accession>
<dbReference type="Proteomes" id="UP000591131">
    <property type="component" value="Unassembled WGS sequence"/>
</dbReference>
<gene>
    <name evidence="2" type="ORF">FOL47_004984</name>
</gene>
<name>A0A7J6LZP2_PERCH</name>
<dbReference type="OrthoDB" id="435625at2759"/>
<feature type="compositionally biased region" description="Polar residues" evidence="1">
    <location>
        <begin position="329"/>
        <end position="344"/>
    </location>
</feature>
<feature type="region of interest" description="Disordered" evidence="1">
    <location>
        <begin position="174"/>
        <end position="202"/>
    </location>
</feature>
<sequence length="367" mass="40445">MSSDLILKLRTRTQTMRVRVASEKLTDMCQIKDYIEKVWTQLQGKQYRVYYVDEFGEMCLLNDLSLGDAIATVREQAAALNITPVLDLYIQDEGEEVPLSSAVPEENIAQQADVADTLAQLLDDMDFMDSLDAAEQFVDGLVAADSDLDAILSHLQGDDGAAQRKVVPAAPAKSIAAPEKKSTKAVQKAAKPSKQPSTTGEIEASGYEQVGDKAPKQFHIERQVSSPKEASDMMVDLLSKMGFVDSKKDAQDLVANLTSSPDDLQRVADHIEDLVEGREPAVMDDTARQFIDMLNDTGMVQDKDAAEDLVGALVDAEQDVDKVFNNFLERTNSKQQQKAIQQPHKSTRRSHRSRRSSKKQQAAQSSA</sequence>
<reference evidence="2 3" key="1">
    <citation type="submission" date="2020-04" db="EMBL/GenBank/DDBJ databases">
        <title>Perkinsus chesapeaki whole genome sequence.</title>
        <authorList>
            <person name="Bogema D.R."/>
        </authorList>
    </citation>
    <scope>NUCLEOTIDE SEQUENCE [LARGE SCALE GENOMIC DNA]</scope>
    <source>
        <strain evidence="2">ATCC PRA-425</strain>
    </source>
</reference>
<protein>
    <submittedName>
        <fullName evidence="2">Uncharacterized protein</fullName>
    </submittedName>
</protein>
<keyword evidence="3" id="KW-1185">Reference proteome</keyword>
<feature type="region of interest" description="Disordered" evidence="1">
    <location>
        <begin position="329"/>
        <end position="367"/>
    </location>
</feature>